<keyword evidence="4" id="KW-0804">Transcription</keyword>
<keyword evidence="3" id="KW-0731">Sigma factor</keyword>
<dbReference type="InterPro" id="IPR013249">
    <property type="entry name" value="RNA_pol_sigma70_r4_t2"/>
</dbReference>
<evidence type="ECO:0000313" key="7">
    <source>
        <dbReference type="EMBL" id="QUE51118.1"/>
    </source>
</evidence>
<dbReference type="InterPro" id="IPR013325">
    <property type="entry name" value="RNA_pol_sigma_r2"/>
</dbReference>
<evidence type="ECO:0000256" key="3">
    <source>
        <dbReference type="ARBA" id="ARBA00023082"/>
    </source>
</evidence>
<dbReference type="GO" id="GO:0003677">
    <property type="term" value="F:DNA binding"/>
    <property type="evidence" value="ECO:0007669"/>
    <property type="project" value="InterPro"/>
</dbReference>
<evidence type="ECO:0000256" key="4">
    <source>
        <dbReference type="ARBA" id="ARBA00023163"/>
    </source>
</evidence>
<dbReference type="InterPro" id="IPR036388">
    <property type="entry name" value="WH-like_DNA-bd_sf"/>
</dbReference>
<dbReference type="Proteomes" id="UP000676169">
    <property type="component" value="Chromosome"/>
</dbReference>
<keyword evidence="8" id="KW-1185">Reference proteome</keyword>
<reference evidence="7" key="1">
    <citation type="submission" date="2021-04" db="EMBL/GenBank/DDBJ databases">
        <title>Luteolibacter sp. 32A isolated from the skin of an Anderson's salamander (Ambystoma andersonii).</title>
        <authorList>
            <person name="Spergser J."/>
            <person name="Busse H.-J."/>
        </authorList>
    </citation>
    <scope>NUCLEOTIDE SEQUENCE</scope>
    <source>
        <strain evidence="7">32A</strain>
    </source>
</reference>
<dbReference type="SUPFAM" id="SSF88946">
    <property type="entry name" value="Sigma2 domain of RNA polymerase sigma factors"/>
    <property type="match status" value="1"/>
</dbReference>
<evidence type="ECO:0000259" key="5">
    <source>
        <dbReference type="Pfam" id="PF04542"/>
    </source>
</evidence>
<dbReference type="GO" id="GO:0016987">
    <property type="term" value="F:sigma factor activity"/>
    <property type="evidence" value="ECO:0007669"/>
    <property type="project" value="UniProtKB-KW"/>
</dbReference>
<dbReference type="Pfam" id="PF08281">
    <property type="entry name" value="Sigma70_r4_2"/>
    <property type="match status" value="1"/>
</dbReference>
<evidence type="ECO:0000256" key="2">
    <source>
        <dbReference type="ARBA" id="ARBA00023015"/>
    </source>
</evidence>
<dbReference type="RefSeq" id="WP_211631257.1">
    <property type="nucleotide sequence ID" value="NZ_CP073100.1"/>
</dbReference>
<organism evidence="7 8">
    <name type="scientific">Luteolibacter ambystomatis</name>
    <dbReference type="NCBI Taxonomy" id="2824561"/>
    <lineage>
        <taxon>Bacteria</taxon>
        <taxon>Pseudomonadati</taxon>
        <taxon>Verrucomicrobiota</taxon>
        <taxon>Verrucomicrobiia</taxon>
        <taxon>Verrucomicrobiales</taxon>
        <taxon>Verrucomicrobiaceae</taxon>
        <taxon>Luteolibacter</taxon>
    </lineage>
</organism>
<dbReference type="GO" id="GO:0006352">
    <property type="term" value="P:DNA-templated transcription initiation"/>
    <property type="evidence" value="ECO:0007669"/>
    <property type="project" value="InterPro"/>
</dbReference>
<dbReference type="SUPFAM" id="SSF88659">
    <property type="entry name" value="Sigma3 and sigma4 domains of RNA polymerase sigma factors"/>
    <property type="match status" value="1"/>
</dbReference>
<accession>A0A975IZN0</accession>
<keyword evidence="2" id="KW-0805">Transcription regulation</keyword>
<dbReference type="NCBIfam" id="TIGR02989">
    <property type="entry name" value="Sig-70_gvs1"/>
    <property type="match status" value="1"/>
</dbReference>
<dbReference type="PANTHER" id="PTHR43133:SF51">
    <property type="entry name" value="RNA POLYMERASE SIGMA FACTOR"/>
    <property type="match status" value="1"/>
</dbReference>
<proteinExistence type="inferred from homology"/>
<dbReference type="PANTHER" id="PTHR43133">
    <property type="entry name" value="RNA POLYMERASE ECF-TYPE SIGMA FACTO"/>
    <property type="match status" value="1"/>
</dbReference>
<comment type="similarity">
    <text evidence="1">Belongs to the sigma-70 factor family. ECF subfamily.</text>
</comment>
<dbReference type="NCBIfam" id="TIGR02937">
    <property type="entry name" value="sigma70-ECF"/>
    <property type="match status" value="1"/>
</dbReference>
<dbReference type="InterPro" id="IPR039425">
    <property type="entry name" value="RNA_pol_sigma-70-like"/>
</dbReference>
<dbReference type="InterPro" id="IPR007627">
    <property type="entry name" value="RNA_pol_sigma70_r2"/>
</dbReference>
<dbReference type="InterPro" id="IPR013324">
    <property type="entry name" value="RNA_pol_sigma_r3/r4-like"/>
</dbReference>
<dbReference type="AlphaFoldDB" id="A0A975IZN0"/>
<gene>
    <name evidence="7" type="ORF">KBB96_19965</name>
</gene>
<dbReference type="Gene3D" id="1.10.1740.10">
    <property type="match status" value="1"/>
</dbReference>
<evidence type="ECO:0000256" key="1">
    <source>
        <dbReference type="ARBA" id="ARBA00010641"/>
    </source>
</evidence>
<dbReference type="KEGG" id="lamb:KBB96_19965"/>
<feature type="domain" description="RNA polymerase sigma factor 70 region 4 type 2" evidence="6">
    <location>
        <begin position="108"/>
        <end position="159"/>
    </location>
</feature>
<protein>
    <submittedName>
        <fullName evidence="7">Sigma-70 family RNA polymerase sigma factor</fullName>
    </submittedName>
</protein>
<dbReference type="InterPro" id="IPR014284">
    <property type="entry name" value="RNA_pol_sigma-70_dom"/>
</dbReference>
<evidence type="ECO:0000259" key="6">
    <source>
        <dbReference type="Pfam" id="PF08281"/>
    </source>
</evidence>
<name>A0A975IZN0_9BACT</name>
<feature type="domain" description="RNA polymerase sigma-70 region 2" evidence="5">
    <location>
        <begin position="11"/>
        <end position="78"/>
    </location>
</feature>
<dbReference type="Pfam" id="PF04542">
    <property type="entry name" value="Sigma70_r2"/>
    <property type="match status" value="1"/>
</dbReference>
<dbReference type="InterPro" id="IPR014331">
    <property type="entry name" value="RNA_pol_sigma70_ECF_RHOBA"/>
</dbReference>
<dbReference type="Gene3D" id="1.10.10.10">
    <property type="entry name" value="Winged helix-like DNA-binding domain superfamily/Winged helix DNA-binding domain"/>
    <property type="match status" value="1"/>
</dbReference>
<evidence type="ECO:0000313" key="8">
    <source>
        <dbReference type="Proteomes" id="UP000676169"/>
    </source>
</evidence>
<dbReference type="EMBL" id="CP073100">
    <property type="protein sequence ID" value="QUE51118.1"/>
    <property type="molecule type" value="Genomic_DNA"/>
</dbReference>
<sequence>MDESQIQYLQLVTRHQPAIYGYIRSLAPQADVEDILQETNLVLWNKADVFEPGSNFKAFAFRIAHLKTLEALRSDRRRQWLVFDSDLMEQISTRRSSAEANADGQQAALRECMKQLDPGDRELIHRRYALGSTVRDMARDLRKTEGSLQQWFFRMRNQLRDCIEKRIKMEGGAA</sequence>